<dbReference type="Proteomes" id="UP000237347">
    <property type="component" value="Unassembled WGS sequence"/>
</dbReference>
<dbReference type="AlphaFoldDB" id="A0AAW0KYH0"/>
<evidence type="ECO:0000313" key="1">
    <source>
        <dbReference type="EMBL" id="KAK7844207.1"/>
    </source>
</evidence>
<evidence type="ECO:0000313" key="2">
    <source>
        <dbReference type="Proteomes" id="UP000237347"/>
    </source>
</evidence>
<accession>A0AAW0KYH0</accession>
<reference evidence="1 2" key="1">
    <citation type="journal article" date="2018" name="Sci. Data">
        <title>The draft genome sequence of cork oak.</title>
        <authorList>
            <person name="Ramos A.M."/>
            <person name="Usie A."/>
            <person name="Barbosa P."/>
            <person name="Barros P.M."/>
            <person name="Capote T."/>
            <person name="Chaves I."/>
            <person name="Simoes F."/>
            <person name="Abreu I."/>
            <person name="Carrasquinho I."/>
            <person name="Faro C."/>
            <person name="Guimaraes J.B."/>
            <person name="Mendonca D."/>
            <person name="Nobrega F."/>
            <person name="Rodrigues L."/>
            <person name="Saibo N.J.M."/>
            <person name="Varela M.C."/>
            <person name="Egas C."/>
            <person name="Matos J."/>
            <person name="Miguel C.M."/>
            <person name="Oliveira M.M."/>
            <person name="Ricardo C.P."/>
            <person name="Goncalves S."/>
        </authorList>
    </citation>
    <scope>NUCLEOTIDE SEQUENCE [LARGE SCALE GENOMIC DNA]</scope>
    <source>
        <strain evidence="2">cv. HL8</strain>
    </source>
</reference>
<gene>
    <name evidence="1" type="ORF">CFP56_011050</name>
</gene>
<organism evidence="1 2">
    <name type="scientific">Quercus suber</name>
    <name type="common">Cork oak</name>
    <dbReference type="NCBI Taxonomy" id="58331"/>
    <lineage>
        <taxon>Eukaryota</taxon>
        <taxon>Viridiplantae</taxon>
        <taxon>Streptophyta</taxon>
        <taxon>Embryophyta</taxon>
        <taxon>Tracheophyta</taxon>
        <taxon>Spermatophyta</taxon>
        <taxon>Magnoliopsida</taxon>
        <taxon>eudicotyledons</taxon>
        <taxon>Gunneridae</taxon>
        <taxon>Pentapetalae</taxon>
        <taxon>rosids</taxon>
        <taxon>fabids</taxon>
        <taxon>Fagales</taxon>
        <taxon>Fagaceae</taxon>
        <taxon>Quercus</taxon>
    </lineage>
</organism>
<proteinExistence type="predicted"/>
<comment type="caution">
    <text evidence="1">The sequence shown here is derived from an EMBL/GenBank/DDBJ whole genome shotgun (WGS) entry which is preliminary data.</text>
</comment>
<keyword evidence="2" id="KW-1185">Reference proteome</keyword>
<name>A0AAW0KYH0_QUESU</name>
<sequence length="97" mass="11307">MANDKDAMRLKGSKRNIDSKDGHDCPCGKKIQGLPELRDHQRKCKAYKEMLNYLTKGNILAMSLREYRPSIWECDHLCRGSVVEQEQGDRRRPTCRQ</sequence>
<dbReference type="EMBL" id="PKMF04000189">
    <property type="protein sequence ID" value="KAK7844207.1"/>
    <property type="molecule type" value="Genomic_DNA"/>
</dbReference>
<protein>
    <submittedName>
        <fullName evidence="1">Uncharacterized protein</fullName>
    </submittedName>
</protein>